<feature type="signal peptide" evidence="3">
    <location>
        <begin position="1"/>
        <end position="35"/>
    </location>
</feature>
<keyword evidence="2" id="KW-0472">Membrane</keyword>
<keyword evidence="2" id="KW-1133">Transmembrane helix</keyword>
<sequence length="443" mass="45309">MRRHRRTAWGRYRAPLTAAILALGLCGTGAFPAAAADAPGYAFSPGARTVEGATGTADAPRLDAGRVYRGSLPEHGRLTYDLHLAEADADATAYVPVTAVPPPDATVTATDGIRVSVRDAHGTACSYATARFGAALSPHPVTALGKREAGKALCQGAGTYSVLVERLDTGSAGTGSAGRWDLEIAPVLEPRLSAPGPSEAPGAWDSATPEPLAGAPRDLPGGAGFTAARPLGQGVWRTALVPGQTQFYKVPLDWGRRVRATAELGGAQGHGYVGGALDLALYNPVRGLADDASLGYTGVRRPVSLVPLPPVEYANRYAAPAAVTALRFAGDYYLVLHLSDRLGGTFGRGPYDVTLRVRVDGRAHAGPGYAGRPVPDGVFTAAERGAVVAPVPVAGGSGGDGTALTLVAVGGFGLGTASLLVLGGWTVAARRAQSRFRAQKPTA</sequence>
<accession>A0A1H4YH88</accession>
<feature type="region of interest" description="Disordered" evidence="1">
    <location>
        <begin position="191"/>
        <end position="224"/>
    </location>
</feature>
<evidence type="ECO:0000256" key="1">
    <source>
        <dbReference type="SAM" id="MobiDB-lite"/>
    </source>
</evidence>
<evidence type="ECO:0000256" key="3">
    <source>
        <dbReference type="SAM" id="SignalP"/>
    </source>
</evidence>
<feature type="transmembrane region" description="Helical" evidence="2">
    <location>
        <begin position="403"/>
        <end position="428"/>
    </location>
</feature>
<name>A0A1H4YH88_9ACTN</name>
<feature type="chain" id="PRO_5010158378" evidence="3">
    <location>
        <begin position="36"/>
        <end position="443"/>
    </location>
</feature>
<dbReference type="EMBL" id="FNTD01000004">
    <property type="protein sequence ID" value="SED17269.1"/>
    <property type="molecule type" value="Genomic_DNA"/>
</dbReference>
<keyword evidence="3" id="KW-0732">Signal</keyword>
<evidence type="ECO:0000256" key="2">
    <source>
        <dbReference type="SAM" id="Phobius"/>
    </source>
</evidence>
<dbReference type="GeneID" id="95513146"/>
<dbReference type="AlphaFoldDB" id="A0A1H4YH88"/>
<dbReference type="Proteomes" id="UP000182375">
    <property type="component" value="Unassembled WGS sequence"/>
</dbReference>
<reference evidence="4 5" key="1">
    <citation type="submission" date="2016-10" db="EMBL/GenBank/DDBJ databases">
        <authorList>
            <person name="de Groot N.N."/>
        </authorList>
    </citation>
    <scope>NUCLEOTIDE SEQUENCE [LARGE SCALE GENOMIC DNA]</scope>
    <source>
        <strain evidence="4 5">DSM 40306</strain>
    </source>
</reference>
<gene>
    <name evidence="4" type="ORF">SAMN04490357_4027</name>
</gene>
<evidence type="ECO:0000313" key="5">
    <source>
        <dbReference type="Proteomes" id="UP000182375"/>
    </source>
</evidence>
<organism evidence="4 5">
    <name type="scientific">Streptomyces misionensis</name>
    <dbReference type="NCBI Taxonomy" id="67331"/>
    <lineage>
        <taxon>Bacteria</taxon>
        <taxon>Bacillati</taxon>
        <taxon>Actinomycetota</taxon>
        <taxon>Actinomycetes</taxon>
        <taxon>Kitasatosporales</taxon>
        <taxon>Streptomycetaceae</taxon>
        <taxon>Streptomyces</taxon>
    </lineage>
</organism>
<proteinExistence type="predicted"/>
<protein>
    <submittedName>
        <fullName evidence="4">Uncharacterized protein</fullName>
    </submittedName>
</protein>
<dbReference type="RefSeq" id="WP_074992753.1">
    <property type="nucleotide sequence ID" value="NZ_FNTD01000004.1"/>
</dbReference>
<evidence type="ECO:0000313" key="4">
    <source>
        <dbReference type="EMBL" id="SED17269.1"/>
    </source>
</evidence>
<dbReference type="STRING" id="67331.SAMN04490357_4027"/>
<keyword evidence="2" id="KW-0812">Transmembrane</keyword>